<reference evidence="2" key="1">
    <citation type="submission" date="2020-11" db="EMBL/GenBank/DDBJ databases">
        <authorList>
            <consortium name="DOE Joint Genome Institute"/>
            <person name="Ahrendt S."/>
            <person name="Riley R."/>
            <person name="Andreopoulos W."/>
            <person name="Labutti K."/>
            <person name="Pangilinan J."/>
            <person name="Ruiz-Duenas F.J."/>
            <person name="Barrasa J.M."/>
            <person name="Sanchez-Garcia M."/>
            <person name="Camarero S."/>
            <person name="Miyauchi S."/>
            <person name="Serrano A."/>
            <person name="Linde D."/>
            <person name="Babiker R."/>
            <person name="Drula E."/>
            <person name="Ayuso-Fernandez I."/>
            <person name="Pacheco R."/>
            <person name="Padilla G."/>
            <person name="Ferreira P."/>
            <person name="Barriuso J."/>
            <person name="Kellner H."/>
            <person name="Castanera R."/>
            <person name="Alfaro M."/>
            <person name="Ramirez L."/>
            <person name="Pisabarro A.G."/>
            <person name="Kuo A."/>
            <person name="Tritt A."/>
            <person name="Lipzen A."/>
            <person name="He G."/>
            <person name="Yan M."/>
            <person name="Ng V."/>
            <person name="Cullen D."/>
            <person name="Martin F."/>
            <person name="Rosso M.-N."/>
            <person name="Henrissat B."/>
            <person name="Hibbett D."/>
            <person name="Martinez A.T."/>
            <person name="Grigoriev I.V."/>
        </authorList>
    </citation>
    <scope>NUCLEOTIDE SEQUENCE</scope>
    <source>
        <strain evidence="2">MF-IS2</strain>
    </source>
</reference>
<dbReference type="PROSITE" id="PS50181">
    <property type="entry name" value="FBOX"/>
    <property type="match status" value="1"/>
</dbReference>
<gene>
    <name evidence="2" type="ORF">P691DRAFT_759451</name>
</gene>
<dbReference type="InterPro" id="IPR001810">
    <property type="entry name" value="F-box_dom"/>
</dbReference>
<evidence type="ECO:0000313" key="3">
    <source>
        <dbReference type="Proteomes" id="UP000807342"/>
    </source>
</evidence>
<feature type="domain" description="F-box" evidence="1">
    <location>
        <begin position="18"/>
        <end position="64"/>
    </location>
</feature>
<accession>A0A9P6C1Z1</accession>
<evidence type="ECO:0000313" key="2">
    <source>
        <dbReference type="EMBL" id="KAF9448986.1"/>
    </source>
</evidence>
<dbReference type="OrthoDB" id="3068592at2759"/>
<dbReference type="SMART" id="SM00256">
    <property type="entry name" value="FBOX"/>
    <property type="match status" value="1"/>
</dbReference>
<dbReference type="Proteomes" id="UP000807342">
    <property type="component" value="Unassembled WGS sequence"/>
</dbReference>
<organism evidence="2 3">
    <name type="scientific">Macrolepiota fuliginosa MF-IS2</name>
    <dbReference type="NCBI Taxonomy" id="1400762"/>
    <lineage>
        <taxon>Eukaryota</taxon>
        <taxon>Fungi</taxon>
        <taxon>Dikarya</taxon>
        <taxon>Basidiomycota</taxon>
        <taxon>Agaricomycotina</taxon>
        <taxon>Agaricomycetes</taxon>
        <taxon>Agaricomycetidae</taxon>
        <taxon>Agaricales</taxon>
        <taxon>Agaricineae</taxon>
        <taxon>Agaricaceae</taxon>
        <taxon>Macrolepiota</taxon>
    </lineage>
</organism>
<dbReference type="InterPro" id="IPR036047">
    <property type="entry name" value="F-box-like_dom_sf"/>
</dbReference>
<dbReference type="SUPFAM" id="SSF81383">
    <property type="entry name" value="F-box domain"/>
    <property type="match status" value="1"/>
</dbReference>
<sequence>MTVESFPAQAYTSASQQPLGIYDLPFELLSDIALYLDFIDVVSFGQATKQFREASQARVVWHALAKEYSARHFYNVRPENGTIDTLTTDELRNWISPRLILDKMWKKDTIPPPRARFLNVSIETECWELLPGGRWLITGLGEGIVNFYDLNMEEPVPRPLLRPSPSVEGIQWIATSINYKAPVLEFTVALSYSGTSSIARRDRGNPHGLLGGIHISKAKPIPTLPDVARFLPSVSHSQLQLQP</sequence>
<dbReference type="EMBL" id="MU151144">
    <property type="protein sequence ID" value="KAF9448986.1"/>
    <property type="molecule type" value="Genomic_DNA"/>
</dbReference>
<name>A0A9P6C1Z1_9AGAR</name>
<protein>
    <recommendedName>
        <fullName evidence="1">F-box domain-containing protein</fullName>
    </recommendedName>
</protein>
<dbReference type="AlphaFoldDB" id="A0A9P6C1Z1"/>
<dbReference type="Pfam" id="PF00646">
    <property type="entry name" value="F-box"/>
    <property type="match status" value="1"/>
</dbReference>
<comment type="caution">
    <text evidence="2">The sequence shown here is derived from an EMBL/GenBank/DDBJ whole genome shotgun (WGS) entry which is preliminary data.</text>
</comment>
<evidence type="ECO:0000259" key="1">
    <source>
        <dbReference type="PROSITE" id="PS50181"/>
    </source>
</evidence>
<keyword evidence="3" id="KW-1185">Reference proteome</keyword>
<proteinExistence type="predicted"/>